<dbReference type="GO" id="GO:0008233">
    <property type="term" value="F:peptidase activity"/>
    <property type="evidence" value="ECO:0007669"/>
    <property type="project" value="UniProtKB-KW"/>
</dbReference>
<feature type="domain" description="Peptidase M28" evidence="4">
    <location>
        <begin position="126"/>
        <end position="371"/>
    </location>
</feature>
<dbReference type="CDD" id="cd03880">
    <property type="entry name" value="M28_QC_like"/>
    <property type="match status" value="1"/>
</dbReference>
<dbReference type="PANTHER" id="PTHR12283:SF6">
    <property type="entry name" value="GLUTAMINYL-PEPTIDE CYCLOTRANSFERASE-RELATED"/>
    <property type="match status" value="1"/>
</dbReference>
<dbReference type="HOGENOM" id="CLU_045003_0_0_1"/>
<keyword evidence="3" id="KW-0732">Signal</keyword>
<keyword evidence="3" id="KW-0645">Protease</keyword>
<dbReference type="GO" id="GO:0016603">
    <property type="term" value="F:glutaminyl-peptide cyclotransferase activity"/>
    <property type="evidence" value="ECO:0007669"/>
    <property type="project" value="InterPro"/>
</dbReference>
<gene>
    <name evidence="5" type="ORF">UREG_02735</name>
</gene>
<sequence>MTPNSRACWVLSWCLPLIWIFGFTPIAQAYTPLSDDSLRSLPRPGNDFDIHKGTLLAPILRPRVPGSPGSRAVLEHFVKFFETTLPNWNIEFQNSTSKTPVTGNKEIPFVNLIASRDPPNVQPGNVGRLTVVAHYDSKFKPDGFIGATDSAAPCAIILHAIRSIDAALTKKWEVLKEDPAYELGLYDYQGIQIFLLDGEEAFGQWSETDSLYGARSLAEHLERTPHPALSTYKNPLEAIRLFVLLDLLGAKDPTVPSHFKTTHWAYQHMAVLESRLRKLGLFKSAKQPQKNGSKKKPQPVKPWFPDRLKHADDVFSPFGIEDDHVPFMKRGVDILHIIPSPFPDVWHRIEDDAEHLHPDTVEDWGTLITAFVAEWLDLEECLETDTLPSSRKGERSKTEL</sequence>
<keyword evidence="2" id="KW-0012">Acyltransferase</keyword>
<dbReference type="KEGG" id="ure:UREG_02735"/>
<comment type="similarity">
    <text evidence="3">Belongs to the peptidase M28 family.</text>
</comment>
<dbReference type="eggNOG" id="KOG3946">
    <property type="taxonomic scope" value="Eukaryota"/>
</dbReference>
<dbReference type="InterPro" id="IPR040234">
    <property type="entry name" value="QC/QCL"/>
</dbReference>
<dbReference type="FunCoup" id="C4JHP9">
    <property type="interactions" value="121"/>
</dbReference>
<feature type="signal peptide" evidence="3">
    <location>
        <begin position="1"/>
        <end position="29"/>
    </location>
</feature>
<keyword evidence="3" id="KW-0479">Metal-binding</keyword>
<reference evidence="6" key="1">
    <citation type="journal article" date="2009" name="Genome Res.">
        <title>Comparative genomic analyses of the human fungal pathogens Coccidioides and their relatives.</title>
        <authorList>
            <person name="Sharpton T.J."/>
            <person name="Stajich J.E."/>
            <person name="Rounsley S.D."/>
            <person name="Gardner M.J."/>
            <person name="Wortman J.R."/>
            <person name="Jordar V.S."/>
            <person name="Maiti R."/>
            <person name="Kodira C.D."/>
            <person name="Neafsey D.E."/>
            <person name="Zeng Q."/>
            <person name="Hung C.-Y."/>
            <person name="McMahan C."/>
            <person name="Muszewska A."/>
            <person name="Grynberg M."/>
            <person name="Mandel M.A."/>
            <person name="Kellner E.M."/>
            <person name="Barker B.M."/>
            <person name="Galgiani J.N."/>
            <person name="Orbach M.J."/>
            <person name="Kirkland T.N."/>
            <person name="Cole G.T."/>
            <person name="Henn M.R."/>
            <person name="Birren B.W."/>
            <person name="Taylor J.W."/>
        </authorList>
    </citation>
    <scope>NUCLEOTIDE SEQUENCE [LARGE SCALE GENOMIC DNA]</scope>
    <source>
        <strain evidence="6">UAMH 1704</strain>
    </source>
</reference>
<dbReference type="GO" id="GO:0006508">
    <property type="term" value="P:proteolysis"/>
    <property type="evidence" value="ECO:0007669"/>
    <property type="project" value="UniProtKB-KW"/>
</dbReference>
<evidence type="ECO:0000256" key="3">
    <source>
        <dbReference type="RuleBase" id="RU361240"/>
    </source>
</evidence>
<evidence type="ECO:0000256" key="1">
    <source>
        <dbReference type="ARBA" id="ARBA00022679"/>
    </source>
</evidence>
<evidence type="ECO:0000313" key="5">
    <source>
        <dbReference type="EMBL" id="EEP77886.1"/>
    </source>
</evidence>
<dbReference type="RefSeq" id="XP_002543219.1">
    <property type="nucleotide sequence ID" value="XM_002543173.1"/>
</dbReference>
<organism evidence="5 6">
    <name type="scientific">Uncinocarpus reesii (strain UAMH 1704)</name>
    <dbReference type="NCBI Taxonomy" id="336963"/>
    <lineage>
        <taxon>Eukaryota</taxon>
        <taxon>Fungi</taxon>
        <taxon>Dikarya</taxon>
        <taxon>Ascomycota</taxon>
        <taxon>Pezizomycotina</taxon>
        <taxon>Eurotiomycetes</taxon>
        <taxon>Eurotiomycetidae</taxon>
        <taxon>Onygenales</taxon>
        <taxon>Onygenaceae</taxon>
        <taxon>Uncinocarpus</taxon>
    </lineage>
</organism>
<dbReference type="GO" id="GO:0008270">
    <property type="term" value="F:zinc ion binding"/>
    <property type="evidence" value="ECO:0007669"/>
    <property type="project" value="TreeGrafter"/>
</dbReference>
<dbReference type="VEuPathDB" id="FungiDB:UREG_02735"/>
<dbReference type="GeneID" id="8437520"/>
<evidence type="ECO:0000259" key="4">
    <source>
        <dbReference type="Pfam" id="PF04389"/>
    </source>
</evidence>
<proteinExistence type="inferred from homology"/>
<dbReference type="SUPFAM" id="SSF53187">
    <property type="entry name" value="Zn-dependent exopeptidases"/>
    <property type="match status" value="1"/>
</dbReference>
<dbReference type="PANTHER" id="PTHR12283">
    <property type="entry name" value="GLUTAMINYL-PEPTIDE CYCLOTRANSFERASE"/>
    <property type="match status" value="1"/>
</dbReference>
<dbReference type="EC" id="3.4.-.-" evidence="3"/>
<dbReference type="AlphaFoldDB" id="C4JHP9"/>
<evidence type="ECO:0000256" key="2">
    <source>
        <dbReference type="ARBA" id="ARBA00023315"/>
    </source>
</evidence>
<keyword evidence="6" id="KW-1185">Reference proteome</keyword>
<dbReference type="InterPro" id="IPR037457">
    <property type="entry name" value="M28_QC"/>
</dbReference>
<feature type="chain" id="PRO_5005125033" description="Peptide hydrolase" evidence="3">
    <location>
        <begin position="30"/>
        <end position="400"/>
    </location>
</feature>
<accession>C4JHP9</accession>
<dbReference type="STRING" id="336963.C4JHP9"/>
<dbReference type="OMA" id="THWAYQK"/>
<dbReference type="InParanoid" id="C4JHP9"/>
<protein>
    <recommendedName>
        <fullName evidence="3">Peptide hydrolase</fullName>
        <ecNumber evidence="3">3.4.-.-</ecNumber>
    </recommendedName>
</protein>
<dbReference type="EMBL" id="CH476615">
    <property type="protein sequence ID" value="EEP77886.1"/>
    <property type="molecule type" value="Genomic_DNA"/>
</dbReference>
<keyword evidence="3" id="KW-0378">Hydrolase</keyword>
<dbReference type="Gene3D" id="3.40.630.10">
    <property type="entry name" value="Zn peptidases"/>
    <property type="match status" value="1"/>
</dbReference>
<keyword evidence="1" id="KW-0808">Transferase</keyword>
<keyword evidence="3" id="KW-0862">Zinc</keyword>
<dbReference type="OrthoDB" id="3907302at2759"/>
<dbReference type="InterPro" id="IPR007484">
    <property type="entry name" value="Peptidase_M28"/>
</dbReference>
<dbReference type="Proteomes" id="UP000002058">
    <property type="component" value="Unassembled WGS sequence"/>
</dbReference>
<name>C4JHP9_UNCRE</name>
<evidence type="ECO:0000313" key="6">
    <source>
        <dbReference type="Proteomes" id="UP000002058"/>
    </source>
</evidence>
<dbReference type="Pfam" id="PF04389">
    <property type="entry name" value="Peptidase_M28"/>
    <property type="match status" value="1"/>
</dbReference>